<sequence length="53" mass="5656">MTRWAVRSAEPADLEQIGRLVEASGPFPGDALPEMIASYLAGISEADCLVVHD</sequence>
<organism evidence="1">
    <name type="scientific">uncultured Sphingomonas sp</name>
    <dbReference type="NCBI Taxonomy" id="158754"/>
    <lineage>
        <taxon>Bacteria</taxon>
        <taxon>Pseudomonadati</taxon>
        <taxon>Pseudomonadota</taxon>
        <taxon>Alphaproteobacteria</taxon>
        <taxon>Sphingomonadales</taxon>
        <taxon>Sphingomonadaceae</taxon>
        <taxon>Sphingomonas</taxon>
        <taxon>environmental samples</taxon>
    </lineage>
</organism>
<gene>
    <name evidence="1" type="ORF">AVDCRST_MAG62-1400</name>
</gene>
<proteinExistence type="predicted"/>
<reference evidence="1" key="1">
    <citation type="submission" date="2020-02" db="EMBL/GenBank/DDBJ databases">
        <authorList>
            <person name="Meier V. D."/>
        </authorList>
    </citation>
    <scope>NUCLEOTIDE SEQUENCE</scope>
    <source>
        <strain evidence="1">AVDCRST_MAG62</strain>
    </source>
</reference>
<dbReference type="EMBL" id="CADCWB010000170">
    <property type="protein sequence ID" value="CAA9525241.1"/>
    <property type="molecule type" value="Genomic_DNA"/>
</dbReference>
<evidence type="ECO:0000313" key="1">
    <source>
        <dbReference type="EMBL" id="CAA9525241.1"/>
    </source>
</evidence>
<name>A0A6J4TLQ6_9SPHN</name>
<protein>
    <recommendedName>
        <fullName evidence="2">GNAT family N-acetyltransferase</fullName>
    </recommendedName>
</protein>
<accession>A0A6J4TLQ6</accession>
<evidence type="ECO:0008006" key="2">
    <source>
        <dbReference type="Google" id="ProtNLM"/>
    </source>
</evidence>
<dbReference type="AlphaFoldDB" id="A0A6J4TLQ6"/>